<dbReference type="AlphaFoldDB" id="A0A0A2MK72"/>
<evidence type="ECO:0000256" key="6">
    <source>
        <dbReference type="NCBIfam" id="TIGR00152"/>
    </source>
</evidence>
<name>A0A0A2MK72_9FLAO</name>
<evidence type="ECO:0000256" key="4">
    <source>
        <dbReference type="ARBA" id="ARBA00022993"/>
    </source>
</evidence>
<protein>
    <recommendedName>
        <fullName evidence="5 6">Dephospho-CoA kinase</fullName>
        <ecNumber evidence="5 6">2.7.1.24</ecNumber>
    </recommendedName>
    <alternativeName>
        <fullName evidence="5">Dephosphocoenzyme A kinase</fullName>
    </alternativeName>
</protein>
<organism evidence="7 8">
    <name type="scientific">Flavobacterium subsaxonicum WB 4.1-42 = DSM 21790</name>
    <dbReference type="NCBI Taxonomy" id="1121898"/>
    <lineage>
        <taxon>Bacteria</taxon>
        <taxon>Pseudomonadati</taxon>
        <taxon>Bacteroidota</taxon>
        <taxon>Flavobacteriia</taxon>
        <taxon>Flavobacteriales</taxon>
        <taxon>Flavobacteriaceae</taxon>
        <taxon>Flavobacterium</taxon>
    </lineage>
</organism>
<dbReference type="UniPathway" id="UPA00241">
    <property type="reaction ID" value="UER00356"/>
</dbReference>
<dbReference type="NCBIfam" id="TIGR00152">
    <property type="entry name" value="dephospho-CoA kinase"/>
    <property type="match status" value="1"/>
</dbReference>
<keyword evidence="3 5" id="KW-0067">ATP-binding</keyword>
<dbReference type="GO" id="GO:0004140">
    <property type="term" value="F:dephospho-CoA kinase activity"/>
    <property type="evidence" value="ECO:0007669"/>
    <property type="project" value="UniProtKB-UniRule"/>
</dbReference>
<comment type="catalytic activity">
    <reaction evidence="5">
        <text>3'-dephospho-CoA + ATP = ADP + CoA + H(+)</text>
        <dbReference type="Rhea" id="RHEA:18245"/>
        <dbReference type="ChEBI" id="CHEBI:15378"/>
        <dbReference type="ChEBI" id="CHEBI:30616"/>
        <dbReference type="ChEBI" id="CHEBI:57287"/>
        <dbReference type="ChEBI" id="CHEBI:57328"/>
        <dbReference type="ChEBI" id="CHEBI:456216"/>
        <dbReference type="EC" id="2.7.1.24"/>
    </reaction>
</comment>
<proteinExistence type="inferred from homology"/>
<dbReference type="GO" id="GO:0005737">
    <property type="term" value="C:cytoplasm"/>
    <property type="evidence" value="ECO:0007669"/>
    <property type="project" value="UniProtKB-SubCell"/>
</dbReference>
<dbReference type="GO" id="GO:0005524">
    <property type="term" value="F:ATP binding"/>
    <property type="evidence" value="ECO:0007669"/>
    <property type="project" value="UniProtKB-UniRule"/>
</dbReference>
<dbReference type="OrthoDB" id="9812943at2"/>
<comment type="pathway">
    <text evidence="5">Cofactor biosynthesis; coenzyme A biosynthesis; CoA from (R)-pantothenate: step 5/5.</text>
</comment>
<evidence type="ECO:0000256" key="2">
    <source>
        <dbReference type="ARBA" id="ARBA00022741"/>
    </source>
</evidence>
<keyword evidence="5" id="KW-0808">Transferase</keyword>
<dbReference type="PANTHER" id="PTHR10695:SF46">
    <property type="entry name" value="BIFUNCTIONAL COENZYME A SYNTHASE-RELATED"/>
    <property type="match status" value="1"/>
</dbReference>
<dbReference type="Proteomes" id="UP000030111">
    <property type="component" value="Unassembled WGS sequence"/>
</dbReference>
<dbReference type="Gene3D" id="3.40.50.300">
    <property type="entry name" value="P-loop containing nucleotide triphosphate hydrolases"/>
    <property type="match status" value="1"/>
</dbReference>
<gene>
    <name evidence="5" type="primary">coaE</name>
    <name evidence="7" type="ORF">Q766_15770</name>
</gene>
<comment type="function">
    <text evidence="5">Catalyzes the phosphorylation of the 3'-hydroxyl group of dephosphocoenzyme A to form coenzyme A.</text>
</comment>
<dbReference type="RefSeq" id="WP_026991523.1">
    <property type="nucleotide sequence ID" value="NZ_JRLY01000014.1"/>
</dbReference>
<dbReference type="GO" id="GO:0015937">
    <property type="term" value="P:coenzyme A biosynthetic process"/>
    <property type="evidence" value="ECO:0007669"/>
    <property type="project" value="UniProtKB-UniRule"/>
</dbReference>
<evidence type="ECO:0000313" key="7">
    <source>
        <dbReference type="EMBL" id="KGO91898.1"/>
    </source>
</evidence>
<dbReference type="PANTHER" id="PTHR10695">
    <property type="entry name" value="DEPHOSPHO-COA KINASE-RELATED"/>
    <property type="match status" value="1"/>
</dbReference>
<keyword evidence="5 7" id="KW-0418">Kinase</keyword>
<evidence type="ECO:0000256" key="1">
    <source>
        <dbReference type="ARBA" id="ARBA00009018"/>
    </source>
</evidence>
<feature type="binding site" evidence="5">
    <location>
        <begin position="13"/>
        <end position="18"/>
    </location>
    <ligand>
        <name>ATP</name>
        <dbReference type="ChEBI" id="CHEBI:30616"/>
    </ligand>
</feature>
<evidence type="ECO:0000313" key="8">
    <source>
        <dbReference type="Proteomes" id="UP000030111"/>
    </source>
</evidence>
<comment type="subcellular location">
    <subcellularLocation>
        <location evidence="5">Cytoplasm</location>
    </subcellularLocation>
</comment>
<dbReference type="SUPFAM" id="SSF52540">
    <property type="entry name" value="P-loop containing nucleoside triphosphate hydrolases"/>
    <property type="match status" value="1"/>
</dbReference>
<keyword evidence="5" id="KW-0963">Cytoplasm</keyword>
<reference evidence="7 8" key="1">
    <citation type="submission" date="2013-09" db="EMBL/GenBank/DDBJ databases">
        <authorList>
            <person name="Zeng Z."/>
            <person name="Chen C."/>
        </authorList>
    </citation>
    <scope>NUCLEOTIDE SEQUENCE [LARGE SCALE GENOMIC DNA]</scope>
    <source>
        <strain evidence="7 8">WB 4.1-42</strain>
    </source>
</reference>
<sequence>MKTKIIGLTGGIGSGKSTIAQFFANLGVPVYIADEEAKKILFLPHVVPEVEAAFGSGVLTAGMPDKAKIAALVFKDPAKLQTLNGIIHPKVAQHFKDWVATHHNKPFVIKETAILFESGSYKDCDAVIMVTAPIETRIERVMKRDNVSREQVLERIANQWDDQKKADLSNYIIDNYSLDVAKQEVVKIFNFLNIIEI</sequence>
<keyword evidence="8" id="KW-1185">Reference proteome</keyword>
<keyword evidence="2 5" id="KW-0547">Nucleotide-binding</keyword>
<evidence type="ECO:0000256" key="5">
    <source>
        <dbReference type="HAMAP-Rule" id="MF_00376"/>
    </source>
</evidence>
<dbReference type="EMBL" id="JRLY01000014">
    <property type="protein sequence ID" value="KGO91898.1"/>
    <property type="molecule type" value="Genomic_DNA"/>
</dbReference>
<comment type="caution">
    <text evidence="7">The sequence shown here is derived from an EMBL/GenBank/DDBJ whole genome shotgun (WGS) entry which is preliminary data.</text>
</comment>
<comment type="similarity">
    <text evidence="1 5">Belongs to the CoaE family.</text>
</comment>
<accession>A0A0A2MK72</accession>
<dbReference type="InterPro" id="IPR001977">
    <property type="entry name" value="Depp_CoAkinase"/>
</dbReference>
<dbReference type="STRING" id="1121898.GCA_000422725_00015"/>
<dbReference type="PROSITE" id="PS51219">
    <property type="entry name" value="DPCK"/>
    <property type="match status" value="1"/>
</dbReference>
<dbReference type="InterPro" id="IPR027417">
    <property type="entry name" value="P-loop_NTPase"/>
</dbReference>
<dbReference type="CDD" id="cd02022">
    <property type="entry name" value="DPCK"/>
    <property type="match status" value="1"/>
</dbReference>
<dbReference type="PRINTS" id="PR00988">
    <property type="entry name" value="URIDINKINASE"/>
</dbReference>
<evidence type="ECO:0000256" key="3">
    <source>
        <dbReference type="ARBA" id="ARBA00022840"/>
    </source>
</evidence>
<dbReference type="eggNOG" id="COG0237">
    <property type="taxonomic scope" value="Bacteria"/>
</dbReference>
<keyword evidence="4 5" id="KW-0173">Coenzyme A biosynthesis</keyword>
<dbReference type="Pfam" id="PF01121">
    <property type="entry name" value="CoaE"/>
    <property type="match status" value="1"/>
</dbReference>
<dbReference type="EC" id="2.7.1.24" evidence="5 6"/>
<dbReference type="HAMAP" id="MF_00376">
    <property type="entry name" value="Dephospho_CoA_kinase"/>
    <property type="match status" value="1"/>
</dbReference>